<accession>A0A9W8H747</accession>
<dbReference type="InterPro" id="IPR036910">
    <property type="entry name" value="HMG_box_dom_sf"/>
</dbReference>
<evidence type="ECO:0000256" key="3">
    <source>
        <dbReference type="PROSITE-ProRule" id="PRU00267"/>
    </source>
</evidence>
<dbReference type="InterPro" id="IPR013761">
    <property type="entry name" value="SAM/pointed_sf"/>
</dbReference>
<dbReference type="Gene3D" id="1.10.150.50">
    <property type="entry name" value="Transcription Factor, Ets-1"/>
    <property type="match status" value="1"/>
</dbReference>
<gene>
    <name evidence="6" type="ORF">H4R18_005091</name>
</gene>
<dbReference type="PROSITE" id="PS50118">
    <property type="entry name" value="HMG_BOX_2"/>
    <property type="match status" value="1"/>
</dbReference>
<feature type="region of interest" description="Disordered" evidence="4">
    <location>
        <begin position="241"/>
        <end position="288"/>
    </location>
</feature>
<evidence type="ECO:0000313" key="6">
    <source>
        <dbReference type="EMBL" id="KAJ2777569.1"/>
    </source>
</evidence>
<feature type="compositionally biased region" description="Basic residues" evidence="4">
    <location>
        <begin position="248"/>
        <end position="260"/>
    </location>
</feature>
<dbReference type="OrthoDB" id="1919336at2759"/>
<feature type="DNA-binding region" description="HMG box" evidence="3">
    <location>
        <begin position="154"/>
        <end position="220"/>
    </location>
</feature>
<dbReference type="SMART" id="SM00454">
    <property type="entry name" value="SAM"/>
    <property type="match status" value="1"/>
</dbReference>
<proteinExistence type="predicted"/>
<dbReference type="SUPFAM" id="SSF47095">
    <property type="entry name" value="HMG-box"/>
    <property type="match status" value="1"/>
</dbReference>
<dbReference type="AlphaFoldDB" id="A0A9W8H747"/>
<dbReference type="EMBL" id="JANBUL010000282">
    <property type="protein sequence ID" value="KAJ2777569.1"/>
    <property type="molecule type" value="Genomic_DNA"/>
</dbReference>
<dbReference type="Proteomes" id="UP001140217">
    <property type="component" value="Unassembled WGS sequence"/>
</dbReference>
<keyword evidence="1 3" id="KW-0238">DNA-binding</keyword>
<dbReference type="SUPFAM" id="SSF47769">
    <property type="entry name" value="SAM/Pointed domain"/>
    <property type="match status" value="1"/>
</dbReference>
<evidence type="ECO:0000256" key="2">
    <source>
        <dbReference type="ARBA" id="ARBA00023242"/>
    </source>
</evidence>
<dbReference type="Gene3D" id="1.10.30.10">
    <property type="entry name" value="High mobility group box domain"/>
    <property type="match status" value="1"/>
</dbReference>
<dbReference type="Pfam" id="PF09011">
    <property type="entry name" value="HMG_box_2"/>
    <property type="match status" value="1"/>
</dbReference>
<evidence type="ECO:0000256" key="4">
    <source>
        <dbReference type="SAM" id="MobiDB-lite"/>
    </source>
</evidence>
<sequence>MERPGDEVYEFLRDLDLLQYHDAFRHEGFERIESISDIQEADFEALGVKRGHRRLIRRRAMDLVSPPRYACDLPPISPPLLAAHAMHQSPLERAASPVLEEGEPLTAYLHRQHPQARLARQEQHRSPAQQHMAPLPAQPYYTHGQHPKKDPNAPEKWRSAYQLFRDDVNRELQGQDIPFSEMSRIHSKRWAELDEQSRNMYTQRSDADKDEYLKKMAVYEQTDEYKAGQYEAYLEQFYKQDSTVNRVGRPKGAKSAKSKGKAVDPGPLAPERSRTGSPDSAAGRADVI</sequence>
<keyword evidence="2 3" id="KW-0539">Nucleus</keyword>
<evidence type="ECO:0000313" key="7">
    <source>
        <dbReference type="Proteomes" id="UP001140217"/>
    </source>
</evidence>
<comment type="caution">
    <text evidence="6">The sequence shown here is derived from an EMBL/GenBank/DDBJ whole genome shotgun (WGS) entry which is preliminary data.</text>
</comment>
<dbReference type="PANTHER" id="PTHR46040">
    <property type="entry name" value="HIGH MOBILITY GROUP PROTEIN 2"/>
    <property type="match status" value="1"/>
</dbReference>
<feature type="domain" description="HMG box" evidence="5">
    <location>
        <begin position="154"/>
        <end position="220"/>
    </location>
</feature>
<dbReference type="InterPro" id="IPR009071">
    <property type="entry name" value="HMG_box_dom"/>
</dbReference>
<organism evidence="6 7">
    <name type="scientific">Coemansia javaensis</name>
    <dbReference type="NCBI Taxonomy" id="2761396"/>
    <lineage>
        <taxon>Eukaryota</taxon>
        <taxon>Fungi</taxon>
        <taxon>Fungi incertae sedis</taxon>
        <taxon>Zoopagomycota</taxon>
        <taxon>Kickxellomycotina</taxon>
        <taxon>Kickxellomycetes</taxon>
        <taxon>Kickxellales</taxon>
        <taxon>Kickxellaceae</taxon>
        <taxon>Coemansia</taxon>
    </lineage>
</organism>
<feature type="region of interest" description="Disordered" evidence="4">
    <location>
        <begin position="135"/>
        <end position="154"/>
    </location>
</feature>
<dbReference type="GO" id="GO:0005634">
    <property type="term" value="C:nucleus"/>
    <property type="evidence" value="ECO:0007669"/>
    <property type="project" value="UniProtKB-UniRule"/>
</dbReference>
<protein>
    <recommendedName>
        <fullName evidence="5">HMG box domain-containing protein</fullName>
    </recommendedName>
</protein>
<evidence type="ECO:0000256" key="1">
    <source>
        <dbReference type="ARBA" id="ARBA00023125"/>
    </source>
</evidence>
<dbReference type="Pfam" id="PF00536">
    <property type="entry name" value="SAM_1"/>
    <property type="match status" value="1"/>
</dbReference>
<name>A0A9W8H747_9FUNG</name>
<dbReference type="GO" id="GO:0003677">
    <property type="term" value="F:DNA binding"/>
    <property type="evidence" value="ECO:0007669"/>
    <property type="project" value="UniProtKB-UniRule"/>
</dbReference>
<dbReference type="SMART" id="SM00398">
    <property type="entry name" value="HMG"/>
    <property type="match status" value="1"/>
</dbReference>
<dbReference type="InterPro" id="IPR001660">
    <property type="entry name" value="SAM"/>
</dbReference>
<reference evidence="6" key="1">
    <citation type="submission" date="2022-07" db="EMBL/GenBank/DDBJ databases">
        <title>Phylogenomic reconstructions and comparative analyses of Kickxellomycotina fungi.</title>
        <authorList>
            <person name="Reynolds N.K."/>
            <person name="Stajich J.E."/>
            <person name="Barry K."/>
            <person name="Grigoriev I.V."/>
            <person name="Crous P."/>
            <person name="Smith M.E."/>
        </authorList>
    </citation>
    <scope>NUCLEOTIDE SEQUENCE</scope>
    <source>
        <strain evidence="6">NBRC 105414</strain>
    </source>
</reference>
<dbReference type="PANTHER" id="PTHR46040:SF3">
    <property type="entry name" value="HIGH MOBILITY GROUP PROTEIN 2"/>
    <property type="match status" value="1"/>
</dbReference>
<keyword evidence="7" id="KW-1185">Reference proteome</keyword>
<evidence type="ECO:0000259" key="5">
    <source>
        <dbReference type="PROSITE" id="PS50118"/>
    </source>
</evidence>
<dbReference type="GO" id="GO:0010468">
    <property type="term" value="P:regulation of gene expression"/>
    <property type="evidence" value="ECO:0007669"/>
    <property type="project" value="TreeGrafter"/>
</dbReference>
<dbReference type="InterPro" id="IPR051965">
    <property type="entry name" value="ChromReg_NeuronalGeneExpr"/>
</dbReference>